<organism evidence="1 2">
    <name type="scientific">Lentinula aff. lateritia</name>
    <dbReference type="NCBI Taxonomy" id="2804960"/>
    <lineage>
        <taxon>Eukaryota</taxon>
        <taxon>Fungi</taxon>
        <taxon>Dikarya</taxon>
        <taxon>Basidiomycota</taxon>
        <taxon>Agaricomycotina</taxon>
        <taxon>Agaricomycetes</taxon>
        <taxon>Agaricomycetidae</taxon>
        <taxon>Agaricales</taxon>
        <taxon>Marasmiineae</taxon>
        <taxon>Omphalotaceae</taxon>
        <taxon>Lentinula</taxon>
    </lineage>
</organism>
<sequence length="155" mass="17090">MTYSVTDGILDSQKAGDVTEQLRCDTALDFELAPKVKVEVEVEVPKVEVAVKVELDFGLAPKVKVEVPKVKVKVKVELDFDLAPKVKVELRDLDLGNVEATSYVESRIASPLQPPTLEDVHPRAQSPGTYPPGRISTQELRHSRPISNTTYSILP</sequence>
<accession>A0ACC1TR87</accession>
<gene>
    <name evidence="1" type="ORF">F5876DRAFT_80049</name>
</gene>
<protein>
    <submittedName>
        <fullName evidence="1">Uncharacterized protein</fullName>
    </submittedName>
</protein>
<reference evidence="1" key="1">
    <citation type="submission" date="2022-09" db="EMBL/GenBank/DDBJ databases">
        <title>A Global Phylogenomic Analysis of the Shiitake Genus Lentinula.</title>
        <authorList>
            <consortium name="DOE Joint Genome Institute"/>
            <person name="Sierra-Patev S."/>
            <person name="Min B."/>
            <person name="Naranjo-Ortiz M."/>
            <person name="Looney B."/>
            <person name="Konkel Z."/>
            <person name="Slot J.C."/>
            <person name="Sakamoto Y."/>
            <person name="Steenwyk J.L."/>
            <person name="Rokas A."/>
            <person name="Carro J."/>
            <person name="Camarero S."/>
            <person name="Ferreira P."/>
            <person name="Molpeceres G."/>
            <person name="Ruiz-Duenas F.J."/>
            <person name="Serrano A."/>
            <person name="Henrissat B."/>
            <person name="Drula E."/>
            <person name="Hughes K.W."/>
            <person name="Mata J.L."/>
            <person name="Ishikawa N.K."/>
            <person name="Vargas-Isla R."/>
            <person name="Ushijima S."/>
            <person name="Smith C.A."/>
            <person name="Ahrendt S."/>
            <person name="Andreopoulos W."/>
            <person name="He G."/>
            <person name="Labutti K."/>
            <person name="Lipzen A."/>
            <person name="Ng V."/>
            <person name="Riley R."/>
            <person name="Sandor L."/>
            <person name="Barry K."/>
            <person name="Martinez A.T."/>
            <person name="Xiao Y."/>
            <person name="Gibbons J.G."/>
            <person name="Terashima K."/>
            <person name="Grigoriev I.V."/>
            <person name="Hibbett D.S."/>
        </authorList>
    </citation>
    <scope>NUCLEOTIDE SEQUENCE</scope>
    <source>
        <strain evidence="1">TMI1499</strain>
    </source>
</reference>
<keyword evidence="2" id="KW-1185">Reference proteome</keyword>
<comment type="caution">
    <text evidence="1">The sequence shown here is derived from an EMBL/GenBank/DDBJ whole genome shotgun (WGS) entry which is preliminary data.</text>
</comment>
<evidence type="ECO:0000313" key="2">
    <source>
        <dbReference type="Proteomes" id="UP001163835"/>
    </source>
</evidence>
<evidence type="ECO:0000313" key="1">
    <source>
        <dbReference type="EMBL" id="KAJ3807093.1"/>
    </source>
</evidence>
<dbReference type="Proteomes" id="UP001163835">
    <property type="component" value="Unassembled WGS sequence"/>
</dbReference>
<name>A0ACC1TR87_9AGAR</name>
<dbReference type="EMBL" id="MU795342">
    <property type="protein sequence ID" value="KAJ3807093.1"/>
    <property type="molecule type" value="Genomic_DNA"/>
</dbReference>
<proteinExistence type="predicted"/>